<dbReference type="EMBL" id="LNQP01000108">
    <property type="protein sequence ID" value="KSU86169.1"/>
    <property type="molecule type" value="Genomic_DNA"/>
</dbReference>
<sequence length="81" mass="9537">MKTNNTLLKYLLMTTSVMTLMMFLTIGFLPEIWHLSESIYKWIYMIAIGIYWAIVKCKTRVILISQILAVIFSILLMELFL</sequence>
<keyword evidence="1" id="KW-0472">Membrane</keyword>
<keyword evidence="1" id="KW-0812">Transmembrane</keyword>
<feature type="transmembrane region" description="Helical" evidence="1">
    <location>
        <begin position="62"/>
        <end position="80"/>
    </location>
</feature>
<gene>
    <name evidence="2" type="ORF">AS180_20085</name>
</gene>
<evidence type="ECO:0000313" key="3">
    <source>
        <dbReference type="Proteomes" id="UP000053681"/>
    </source>
</evidence>
<reference evidence="2 3" key="1">
    <citation type="submission" date="2015-11" db="EMBL/GenBank/DDBJ databases">
        <title>Bacillus caseinolyticus sp nov.</title>
        <authorList>
            <person name="Dastager S.G."/>
            <person name="Mawlankar R."/>
        </authorList>
    </citation>
    <scope>NUCLEOTIDE SEQUENCE [LARGE SCALE GENOMIC DNA]</scope>
    <source>
        <strain evidence="2 3">SGD-V-76</strain>
    </source>
</reference>
<protein>
    <submittedName>
        <fullName evidence="2">Uncharacterized protein</fullName>
    </submittedName>
</protein>
<proteinExistence type="predicted"/>
<evidence type="ECO:0000313" key="2">
    <source>
        <dbReference type="EMBL" id="KSU86169.1"/>
    </source>
</evidence>
<dbReference type="Proteomes" id="UP000053681">
    <property type="component" value="Unassembled WGS sequence"/>
</dbReference>
<keyword evidence="3" id="KW-1185">Reference proteome</keyword>
<feature type="transmembrane region" description="Helical" evidence="1">
    <location>
        <begin position="7"/>
        <end position="33"/>
    </location>
</feature>
<name>A0A0V8JGW0_9BACI</name>
<feature type="transmembrane region" description="Helical" evidence="1">
    <location>
        <begin position="39"/>
        <end position="55"/>
    </location>
</feature>
<comment type="caution">
    <text evidence="2">The sequence shown here is derived from an EMBL/GenBank/DDBJ whole genome shotgun (WGS) entry which is preliminary data.</text>
</comment>
<keyword evidence="1" id="KW-1133">Transmembrane helix</keyword>
<dbReference type="AlphaFoldDB" id="A0A0V8JGW0"/>
<evidence type="ECO:0000256" key="1">
    <source>
        <dbReference type="SAM" id="Phobius"/>
    </source>
</evidence>
<accession>A0A0V8JGW0</accession>
<organism evidence="2 3">
    <name type="scientific">Priestia veravalensis</name>
    <dbReference type="NCBI Taxonomy" id="1414648"/>
    <lineage>
        <taxon>Bacteria</taxon>
        <taxon>Bacillati</taxon>
        <taxon>Bacillota</taxon>
        <taxon>Bacilli</taxon>
        <taxon>Bacillales</taxon>
        <taxon>Bacillaceae</taxon>
        <taxon>Priestia</taxon>
    </lineage>
</organism>